<dbReference type="GO" id="GO:0046872">
    <property type="term" value="F:metal ion binding"/>
    <property type="evidence" value="ECO:0007669"/>
    <property type="project" value="UniProtKB-KW"/>
</dbReference>
<sequence length="209" mass="23425">MSWIGVCDAEQVQEDFPYSGNIDGKEIGIYLIDGEYYALEDVCPHAYALLSQGFVEDGKVECPLHEAVFDVKTGQCLHGPGGRNLNRYPVRVYDNQIQITFIEENVAMSESLDFNPALPESRQFTPPAEGGNGNIHKPGDYHNLIWQTRSRVPENWELQLIATLETLFEQGAESLGELVNGLNGVRMHDQQGEPWSESSFQAFLQVNGY</sequence>
<dbReference type="GO" id="GO:0051213">
    <property type="term" value="F:dioxygenase activity"/>
    <property type="evidence" value="ECO:0007669"/>
    <property type="project" value="UniProtKB-KW"/>
</dbReference>
<dbReference type="CDD" id="cd03528">
    <property type="entry name" value="Rieske_RO_ferredoxin"/>
    <property type="match status" value="1"/>
</dbReference>
<dbReference type="Pfam" id="PF20552">
    <property type="entry name" value="HTH_62"/>
    <property type="match status" value="1"/>
</dbReference>
<keyword evidence="2" id="KW-0479">Metal-binding</keyword>
<dbReference type="InterPro" id="IPR036922">
    <property type="entry name" value="Rieske_2Fe-2S_sf"/>
</dbReference>
<dbReference type="AlphaFoldDB" id="A0A2X3FA44"/>
<evidence type="ECO:0000256" key="3">
    <source>
        <dbReference type="ARBA" id="ARBA00023004"/>
    </source>
</evidence>
<evidence type="ECO:0000256" key="4">
    <source>
        <dbReference type="ARBA" id="ARBA00023014"/>
    </source>
</evidence>
<keyword evidence="6" id="KW-0560">Oxidoreductase</keyword>
<evidence type="ECO:0000313" key="7">
    <source>
        <dbReference type="Proteomes" id="UP000251721"/>
    </source>
</evidence>
<protein>
    <submittedName>
        <fullName evidence="6">Naphthalene 1,2-dioxygenase system ferredoxin component</fullName>
    </submittedName>
</protein>
<keyword evidence="1" id="KW-0001">2Fe-2S</keyword>
<dbReference type="SUPFAM" id="SSF50022">
    <property type="entry name" value="ISP domain"/>
    <property type="match status" value="1"/>
</dbReference>
<dbReference type="EMBL" id="UAWQ01000018">
    <property type="protein sequence ID" value="SQC45291.1"/>
    <property type="molecule type" value="Genomic_DNA"/>
</dbReference>
<evidence type="ECO:0000256" key="2">
    <source>
        <dbReference type="ARBA" id="ARBA00022723"/>
    </source>
</evidence>
<organism evidence="6 7">
    <name type="scientific">Klebsiella pneumoniae</name>
    <dbReference type="NCBI Taxonomy" id="573"/>
    <lineage>
        <taxon>Bacteria</taxon>
        <taxon>Pseudomonadati</taxon>
        <taxon>Pseudomonadota</taxon>
        <taxon>Gammaproteobacteria</taxon>
        <taxon>Enterobacterales</taxon>
        <taxon>Enterobacteriaceae</taxon>
        <taxon>Klebsiella/Raoultella group</taxon>
        <taxon>Klebsiella</taxon>
        <taxon>Klebsiella pneumoniae complex</taxon>
    </lineage>
</organism>
<reference evidence="6 7" key="1">
    <citation type="submission" date="2018-06" db="EMBL/GenBank/DDBJ databases">
        <authorList>
            <consortium name="Pathogen Informatics"/>
            <person name="Doyle S."/>
        </authorList>
    </citation>
    <scope>NUCLEOTIDE SEQUENCE [LARGE SCALE GENOMIC DNA]</scope>
    <source>
        <strain evidence="6 7">NCTC13465</strain>
    </source>
</reference>
<feature type="domain" description="Rieske" evidence="5">
    <location>
        <begin position="3"/>
        <end position="99"/>
    </location>
</feature>
<dbReference type="GO" id="GO:0051537">
    <property type="term" value="F:2 iron, 2 sulfur cluster binding"/>
    <property type="evidence" value="ECO:0007669"/>
    <property type="project" value="UniProtKB-KW"/>
</dbReference>
<keyword evidence="3" id="KW-0408">Iron</keyword>
<keyword evidence="6" id="KW-0223">Dioxygenase</keyword>
<dbReference type="InterPro" id="IPR046789">
    <property type="entry name" value="HTH_62"/>
</dbReference>
<dbReference type="Proteomes" id="UP000251721">
    <property type="component" value="Unassembled WGS sequence"/>
</dbReference>
<evidence type="ECO:0000259" key="5">
    <source>
        <dbReference type="PROSITE" id="PS51296"/>
    </source>
</evidence>
<evidence type="ECO:0000256" key="1">
    <source>
        <dbReference type="ARBA" id="ARBA00022714"/>
    </source>
</evidence>
<dbReference type="PANTHER" id="PTHR21496:SF23">
    <property type="entry name" value="3-PHENYLPROPIONATE_CINNAMIC ACID DIOXYGENASE FERREDOXIN SUBUNIT"/>
    <property type="match status" value="1"/>
</dbReference>
<dbReference type="Pfam" id="PF00355">
    <property type="entry name" value="Rieske"/>
    <property type="match status" value="1"/>
</dbReference>
<accession>A0A2X3FA44</accession>
<gene>
    <name evidence="6" type="primary">ndoA</name>
    <name evidence="6" type="ORF">NCTC13465_03840</name>
</gene>
<name>A0A2X3FA44_KLEPN</name>
<proteinExistence type="predicted"/>
<keyword evidence="4" id="KW-0411">Iron-sulfur</keyword>
<dbReference type="Gene3D" id="2.102.10.10">
    <property type="entry name" value="Rieske [2Fe-2S] iron-sulphur domain"/>
    <property type="match status" value="1"/>
</dbReference>
<evidence type="ECO:0000313" key="6">
    <source>
        <dbReference type="EMBL" id="SQC45291.1"/>
    </source>
</evidence>
<dbReference type="PANTHER" id="PTHR21496">
    <property type="entry name" value="FERREDOXIN-RELATED"/>
    <property type="match status" value="1"/>
</dbReference>
<dbReference type="PROSITE" id="PS51296">
    <property type="entry name" value="RIESKE"/>
    <property type="match status" value="1"/>
</dbReference>
<dbReference type="InterPro" id="IPR017941">
    <property type="entry name" value="Rieske_2Fe-2S"/>
</dbReference>